<organism evidence="1 2">
    <name type="scientific">Desulfofundulus thermobenzoicus</name>
    <dbReference type="NCBI Taxonomy" id="29376"/>
    <lineage>
        <taxon>Bacteria</taxon>
        <taxon>Bacillati</taxon>
        <taxon>Bacillota</taxon>
        <taxon>Clostridia</taxon>
        <taxon>Eubacteriales</taxon>
        <taxon>Peptococcaceae</taxon>
        <taxon>Desulfofundulus</taxon>
    </lineage>
</organism>
<sequence length="132" mass="15400">MKIVFESNLEREAWELFLEAHRKWYKNHGDELVEMVMFTGEIYKYDEAVVETACNMVTYPEKIKTEDSPSCEELFTREEAEALIGKKLKDVDTSETLKVVGYTGDGYLEVEYDDGSLDEFNKSDYRELLVEV</sequence>
<proteinExistence type="predicted"/>
<dbReference type="RefSeq" id="WP_152948478.1">
    <property type="nucleotide sequence ID" value="NZ_WHYR01000119.1"/>
</dbReference>
<keyword evidence="2" id="KW-1185">Reference proteome</keyword>
<dbReference type="OrthoDB" id="1806898at2"/>
<gene>
    <name evidence="1" type="ORF">GFC01_17595</name>
</gene>
<reference evidence="1 2" key="1">
    <citation type="submission" date="2019-10" db="EMBL/GenBank/DDBJ databases">
        <title>Comparative genomics of sulfur disproportionating microorganisms.</title>
        <authorList>
            <person name="Ward L.M."/>
            <person name="Bertran E."/>
            <person name="Johnston D."/>
        </authorList>
    </citation>
    <scope>NUCLEOTIDE SEQUENCE [LARGE SCALE GENOMIC DNA]</scope>
    <source>
        <strain evidence="1 2">DSM 14055</strain>
    </source>
</reference>
<dbReference type="Proteomes" id="UP000441717">
    <property type="component" value="Unassembled WGS sequence"/>
</dbReference>
<comment type="caution">
    <text evidence="1">The sequence shown here is derived from an EMBL/GenBank/DDBJ whole genome shotgun (WGS) entry which is preliminary data.</text>
</comment>
<evidence type="ECO:0000313" key="2">
    <source>
        <dbReference type="Proteomes" id="UP000441717"/>
    </source>
</evidence>
<name>A0A6N7IWN7_9FIRM</name>
<dbReference type="AlphaFoldDB" id="A0A6N7IWN7"/>
<protein>
    <submittedName>
        <fullName evidence="1">Uncharacterized protein</fullName>
    </submittedName>
</protein>
<dbReference type="EMBL" id="WHYR01000119">
    <property type="protein sequence ID" value="MQL54033.1"/>
    <property type="molecule type" value="Genomic_DNA"/>
</dbReference>
<evidence type="ECO:0000313" key="1">
    <source>
        <dbReference type="EMBL" id="MQL54033.1"/>
    </source>
</evidence>
<accession>A0A6N7IWN7</accession>